<protein>
    <submittedName>
        <fullName evidence="1">Uncharacterized protein</fullName>
    </submittedName>
</protein>
<dbReference type="GeneID" id="30147608"/>
<dbReference type="EMBL" id="KV454438">
    <property type="protein sequence ID" value="ODQ77772.1"/>
    <property type="molecule type" value="Genomic_DNA"/>
</dbReference>
<reference evidence="2" key="1">
    <citation type="submission" date="2016-05" db="EMBL/GenBank/DDBJ databases">
        <title>Comparative genomics of biotechnologically important yeasts.</title>
        <authorList>
            <consortium name="DOE Joint Genome Institute"/>
            <person name="Riley R."/>
            <person name="Haridas S."/>
            <person name="Wolfe K.H."/>
            <person name="Lopes M.R."/>
            <person name="Hittinger C.T."/>
            <person name="Goker M."/>
            <person name="Salamov A."/>
            <person name="Wisecaver J."/>
            <person name="Long T.M."/>
            <person name="Aerts A.L."/>
            <person name="Barry K."/>
            <person name="Choi C."/>
            <person name="Clum A."/>
            <person name="Coughlan A.Y."/>
            <person name="Deshpande S."/>
            <person name="Douglass A.P."/>
            <person name="Hanson S.J."/>
            <person name="Klenk H.-P."/>
            <person name="Labutti K."/>
            <person name="Lapidus A."/>
            <person name="Lindquist E."/>
            <person name="Lipzen A."/>
            <person name="Meier-Kolthoff J.P."/>
            <person name="Ohm R.A."/>
            <person name="Otillar R.P."/>
            <person name="Pangilinan J."/>
            <person name="Peng Y."/>
            <person name="Rokas A."/>
            <person name="Rosa C.A."/>
            <person name="Scheuner C."/>
            <person name="Sibirny A.A."/>
            <person name="Slot J.C."/>
            <person name="Stielow J.B."/>
            <person name="Sun H."/>
            <person name="Kurtzman C.P."/>
            <person name="Blackwell M."/>
            <person name="Grigoriev I.V."/>
            <person name="Jeffries T.W."/>
        </authorList>
    </citation>
    <scope>NUCLEOTIDE SEQUENCE [LARGE SCALE GENOMIC DNA]</scope>
    <source>
        <strain evidence="2">NRRL Y-12698</strain>
    </source>
</reference>
<evidence type="ECO:0000313" key="1">
    <source>
        <dbReference type="EMBL" id="ODQ77772.1"/>
    </source>
</evidence>
<dbReference type="RefSeq" id="XP_018983100.1">
    <property type="nucleotide sequence ID" value="XM_019129755.1"/>
</dbReference>
<accession>A0A1E3QL12</accession>
<name>A0A1E3QL12_9ASCO</name>
<keyword evidence="2" id="KW-1185">Reference proteome</keyword>
<evidence type="ECO:0000313" key="2">
    <source>
        <dbReference type="Proteomes" id="UP000094336"/>
    </source>
</evidence>
<proteinExistence type="predicted"/>
<sequence length="58" mass="6520">MSNLYKYLLLCPSHAWPPAPSLEDVCRMPPLLLLLLYKGMGLLSETYTTACFSFSPKP</sequence>
<gene>
    <name evidence="1" type="ORF">BABINDRAFT_163170</name>
</gene>
<organism evidence="1 2">
    <name type="scientific">Babjeviella inositovora NRRL Y-12698</name>
    <dbReference type="NCBI Taxonomy" id="984486"/>
    <lineage>
        <taxon>Eukaryota</taxon>
        <taxon>Fungi</taxon>
        <taxon>Dikarya</taxon>
        <taxon>Ascomycota</taxon>
        <taxon>Saccharomycotina</taxon>
        <taxon>Pichiomycetes</taxon>
        <taxon>Serinales incertae sedis</taxon>
        <taxon>Babjeviella</taxon>
    </lineage>
</organism>
<dbReference type="Proteomes" id="UP000094336">
    <property type="component" value="Unassembled WGS sequence"/>
</dbReference>
<dbReference type="AlphaFoldDB" id="A0A1E3QL12"/>